<evidence type="ECO:0000313" key="5">
    <source>
        <dbReference type="EMBL" id="VDP06139.1"/>
    </source>
</evidence>
<gene>
    <name evidence="5" type="ORF">SBAD_LOCUS5055</name>
</gene>
<organism evidence="7">
    <name type="scientific">Soboliphyme baturini</name>
    <dbReference type="NCBI Taxonomy" id="241478"/>
    <lineage>
        <taxon>Eukaryota</taxon>
        <taxon>Metazoa</taxon>
        <taxon>Ecdysozoa</taxon>
        <taxon>Nematoda</taxon>
        <taxon>Enoplea</taxon>
        <taxon>Dorylaimia</taxon>
        <taxon>Dioctophymatida</taxon>
        <taxon>Dioctophymatoidea</taxon>
        <taxon>Soboliphymatidae</taxon>
        <taxon>Soboliphyme</taxon>
    </lineage>
</organism>
<evidence type="ECO:0000256" key="3">
    <source>
        <dbReference type="ARBA" id="ARBA00022833"/>
    </source>
</evidence>
<dbReference type="InterPro" id="IPR045129">
    <property type="entry name" value="RNF123/RKP/RSPRY1"/>
</dbReference>
<dbReference type="Pfam" id="PF00622">
    <property type="entry name" value="SPRY"/>
    <property type="match status" value="1"/>
</dbReference>
<protein>
    <submittedName>
        <fullName evidence="7">B30.2/SPRY domain-containing protein</fullName>
    </submittedName>
</protein>
<dbReference type="GO" id="GO:0051603">
    <property type="term" value="P:proteolysis involved in protein catabolic process"/>
    <property type="evidence" value="ECO:0007669"/>
    <property type="project" value="TreeGrafter"/>
</dbReference>
<dbReference type="GO" id="GO:0005737">
    <property type="term" value="C:cytoplasm"/>
    <property type="evidence" value="ECO:0007669"/>
    <property type="project" value="TreeGrafter"/>
</dbReference>
<dbReference type="PANTHER" id="PTHR13363">
    <property type="entry name" value="RING FINGER AND SRY DOMAIN-CONTAINING"/>
    <property type="match status" value="1"/>
</dbReference>
<dbReference type="GO" id="GO:0008270">
    <property type="term" value="F:zinc ion binding"/>
    <property type="evidence" value="ECO:0007669"/>
    <property type="project" value="UniProtKB-KW"/>
</dbReference>
<name>A0A183IN59_9BILA</name>
<dbReference type="AlphaFoldDB" id="A0A183IN59"/>
<feature type="domain" description="B30.2/SPRY" evidence="4">
    <location>
        <begin position="196"/>
        <end position="329"/>
    </location>
</feature>
<evidence type="ECO:0000313" key="6">
    <source>
        <dbReference type="Proteomes" id="UP000270296"/>
    </source>
</evidence>
<dbReference type="EMBL" id="UZAM01008726">
    <property type="protein sequence ID" value="VDP06139.1"/>
    <property type="molecule type" value="Genomic_DNA"/>
</dbReference>
<dbReference type="OrthoDB" id="10017393at2759"/>
<evidence type="ECO:0000259" key="4">
    <source>
        <dbReference type="PROSITE" id="PS50188"/>
    </source>
</evidence>
<dbReference type="SUPFAM" id="SSF49899">
    <property type="entry name" value="Concanavalin A-like lectins/glucanases"/>
    <property type="match status" value="1"/>
</dbReference>
<dbReference type="PROSITE" id="PS50188">
    <property type="entry name" value="B302_SPRY"/>
    <property type="match status" value="1"/>
</dbReference>
<dbReference type="WBParaSite" id="SBAD_0000526501-mRNA-1">
    <property type="protein sequence ID" value="SBAD_0000526501-mRNA-1"/>
    <property type="gene ID" value="SBAD_0000526501"/>
</dbReference>
<sequence length="329" mass="37114">MFCSPNHIFSEQEPPQSMLKLNLIADREQGWLLIVQTMIDIVPVDNPLGPAVITLFLDESPLPTKETVTKLLFLLNLSGELVRQNIHPPSWHKNLCIVLGCLSEKLAGPNSVATFHSSTLDYLIENLNPSRMPYVILHALITLEKYAQTSENKITINERLLSLDPHPIAGLEQWLHSKDYVERQVGFCAQWVLDNVFVIPERQYSYETVVTDGINVMLNNNDVSEYLKISPNGLEARCDVSSFESVRCTFPVNSGIWYYEALIVTPGVMQIGWATKNSKFLNHEGYGIGDDEYSVAYDGCRQLLWHNASSQSTNHPMWNSGMGIYNILA</sequence>
<reference evidence="5 6" key="2">
    <citation type="submission" date="2018-11" db="EMBL/GenBank/DDBJ databases">
        <authorList>
            <consortium name="Pathogen Informatics"/>
        </authorList>
    </citation>
    <scope>NUCLEOTIDE SEQUENCE [LARGE SCALE GENOMIC DNA]</scope>
</reference>
<dbReference type="Proteomes" id="UP000270296">
    <property type="component" value="Unassembled WGS sequence"/>
</dbReference>
<evidence type="ECO:0000313" key="7">
    <source>
        <dbReference type="WBParaSite" id="SBAD_0000526501-mRNA-1"/>
    </source>
</evidence>
<keyword evidence="1" id="KW-0479">Metal-binding</keyword>
<dbReference type="InterPro" id="IPR001870">
    <property type="entry name" value="B30.2/SPRY"/>
</dbReference>
<dbReference type="GO" id="GO:0004842">
    <property type="term" value="F:ubiquitin-protein transferase activity"/>
    <property type="evidence" value="ECO:0007669"/>
    <property type="project" value="InterPro"/>
</dbReference>
<proteinExistence type="predicted"/>
<accession>A0A183IN59</accession>
<keyword evidence="3" id="KW-0862">Zinc</keyword>
<evidence type="ECO:0000256" key="2">
    <source>
        <dbReference type="ARBA" id="ARBA00022771"/>
    </source>
</evidence>
<keyword evidence="6" id="KW-1185">Reference proteome</keyword>
<dbReference type="InterPro" id="IPR043136">
    <property type="entry name" value="B30.2/SPRY_sf"/>
</dbReference>
<dbReference type="InterPro" id="IPR003877">
    <property type="entry name" value="SPRY_dom"/>
</dbReference>
<keyword evidence="2" id="KW-0863">Zinc-finger</keyword>
<reference evidence="7" key="1">
    <citation type="submission" date="2016-06" db="UniProtKB">
        <authorList>
            <consortium name="WormBaseParasite"/>
        </authorList>
    </citation>
    <scope>IDENTIFICATION</scope>
</reference>
<dbReference type="Gene3D" id="2.60.120.920">
    <property type="match status" value="1"/>
</dbReference>
<dbReference type="InterPro" id="IPR013320">
    <property type="entry name" value="ConA-like_dom_sf"/>
</dbReference>
<evidence type="ECO:0000256" key="1">
    <source>
        <dbReference type="ARBA" id="ARBA00022723"/>
    </source>
</evidence>
<dbReference type="PANTHER" id="PTHR13363:SF6">
    <property type="entry name" value="RING FINGER AND SPRY DOMAIN-CONTAINING PROTEIN 1"/>
    <property type="match status" value="1"/>
</dbReference>